<dbReference type="EC" id="6.1.1.-" evidence="7"/>
<comment type="similarity">
    <text evidence="7">Belongs to the class-I aminoacyl-tRNA synthetase family. GluQ subfamily.</text>
</comment>
<dbReference type="SUPFAM" id="SSF52374">
    <property type="entry name" value="Nucleotidylyl transferase"/>
    <property type="match status" value="1"/>
</dbReference>
<feature type="binding site" evidence="7">
    <location>
        <position position="129"/>
    </location>
    <ligand>
        <name>Zn(2+)</name>
        <dbReference type="ChEBI" id="CHEBI:29105"/>
    </ligand>
</feature>
<dbReference type="NCBIfam" id="NF004315">
    <property type="entry name" value="PRK05710.1-4"/>
    <property type="match status" value="1"/>
</dbReference>
<gene>
    <name evidence="7" type="primary">gluQ</name>
    <name evidence="10" type="ORF">SAMN04489725_103209</name>
</gene>
<dbReference type="Gene3D" id="3.40.50.620">
    <property type="entry name" value="HUPs"/>
    <property type="match status" value="1"/>
</dbReference>
<evidence type="ECO:0000313" key="10">
    <source>
        <dbReference type="EMBL" id="SDW24930.1"/>
    </source>
</evidence>
<reference evidence="11" key="1">
    <citation type="submission" date="2016-10" db="EMBL/GenBank/DDBJ databases">
        <authorList>
            <person name="Varghese N."/>
        </authorList>
    </citation>
    <scope>NUCLEOTIDE SEQUENCE [LARGE SCALE GENOMIC DNA]</scope>
    <source>
        <strain evidence="11">DSM 12489</strain>
    </source>
</reference>
<feature type="binding site" evidence="7">
    <location>
        <position position="41"/>
    </location>
    <ligand>
        <name>L-glutamate</name>
        <dbReference type="ChEBI" id="CHEBI:29985"/>
    </ligand>
</feature>
<organism evidence="10 11">
    <name type="scientific">Alicyclobacillus hesperidum</name>
    <dbReference type="NCBI Taxonomy" id="89784"/>
    <lineage>
        <taxon>Bacteria</taxon>
        <taxon>Bacillati</taxon>
        <taxon>Bacillota</taxon>
        <taxon>Bacilli</taxon>
        <taxon>Bacillales</taxon>
        <taxon>Alicyclobacillaceae</taxon>
        <taxon>Alicyclobacillus</taxon>
    </lineage>
</organism>
<dbReference type="PANTHER" id="PTHR43311:SF1">
    <property type="entry name" value="GLUTAMYL-Q TRNA(ASP) SYNTHETASE"/>
    <property type="match status" value="1"/>
</dbReference>
<proteinExistence type="inferred from homology"/>
<comment type="function">
    <text evidence="7">Catalyzes the tRNA-independent activation of glutamate in presence of ATP and the subsequent transfer of glutamate onto a tRNA(Asp). Glutamate is transferred on the 2-amino-5-(4,5-dihydroxy-2-cyclopenten-1-yl) moiety of the queuosine in the wobble position of the QUC anticodon.</text>
</comment>
<dbReference type="InterPro" id="IPR022380">
    <property type="entry name" value="Glu-Q_tRNA(Asp)_Synthase"/>
</dbReference>
<feature type="binding site" evidence="7">
    <location>
        <position position="193"/>
    </location>
    <ligand>
        <name>L-glutamate</name>
        <dbReference type="ChEBI" id="CHEBI:29985"/>
    </ligand>
</feature>
<dbReference type="EMBL" id="FNOJ01000003">
    <property type="protein sequence ID" value="SDW24930.1"/>
    <property type="molecule type" value="Genomic_DNA"/>
</dbReference>
<keyword evidence="2 7" id="KW-0479">Metal-binding</keyword>
<dbReference type="PROSITE" id="PS00178">
    <property type="entry name" value="AA_TRNA_LIGASE_I"/>
    <property type="match status" value="1"/>
</dbReference>
<keyword evidence="3 7" id="KW-0547">Nucleotide-binding</keyword>
<evidence type="ECO:0000256" key="3">
    <source>
        <dbReference type="ARBA" id="ARBA00022741"/>
    </source>
</evidence>
<keyword evidence="1 7" id="KW-0436">Ligase</keyword>
<keyword evidence="11" id="KW-1185">Reference proteome</keyword>
<dbReference type="GO" id="GO:0005524">
    <property type="term" value="F:ATP binding"/>
    <property type="evidence" value="ECO:0007669"/>
    <property type="project" value="UniProtKB-KW"/>
</dbReference>
<feature type="short sequence motif" description="'HIGH' region" evidence="7">
    <location>
        <begin position="8"/>
        <end position="18"/>
    </location>
</feature>
<name>A0A1H2S0F2_9BACL</name>
<feature type="binding site" evidence="7">
    <location>
        <position position="252"/>
    </location>
    <ligand>
        <name>ATP</name>
        <dbReference type="ChEBI" id="CHEBI:30616"/>
    </ligand>
</feature>
<evidence type="ECO:0000256" key="1">
    <source>
        <dbReference type="ARBA" id="ARBA00022598"/>
    </source>
</evidence>
<evidence type="ECO:0000256" key="8">
    <source>
        <dbReference type="RuleBase" id="RU363037"/>
    </source>
</evidence>
<dbReference type="AlphaFoldDB" id="A0A1H2S0F2"/>
<dbReference type="GO" id="GO:0004818">
    <property type="term" value="F:glutamate-tRNA ligase activity"/>
    <property type="evidence" value="ECO:0007669"/>
    <property type="project" value="TreeGrafter"/>
</dbReference>
<dbReference type="STRING" id="89784.SAMN04489725_103209"/>
<keyword evidence="5 7" id="KW-0067">ATP-binding</keyword>
<dbReference type="InterPro" id="IPR001412">
    <property type="entry name" value="aa-tRNA-synth_I_CS"/>
</dbReference>
<dbReference type="PANTHER" id="PTHR43311">
    <property type="entry name" value="GLUTAMATE--TRNA LIGASE"/>
    <property type="match status" value="1"/>
</dbReference>
<feature type="binding site" evidence="7">
    <location>
        <position position="133"/>
    </location>
    <ligand>
        <name>Zn(2+)</name>
        <dbReference type="ChEBI" id="CHEBI:29105"/>
    </ligand>
</feature>
<feature type="binding site" evidence="7">
    <location>
        <position position="105"/>
    </location>
    <ligand>
        <name>Zn(2+)</name>
        <dbReference type="ChEBI" id="CHEBI:29105"/>
    </ligand>
</feature>
<feature type="binding site" evidence="7">
    <location>
        <position position="107"/>
    </location>
    <ligand>
        <name>Zn(2+)</name>
        <dbReference type="ChEBI" id="CHEBI:29105"/>
    </ligand>
</feature>
<dbReference type="InterPro" id="IPR014729">
    <property type="entry name" value="Rossmann-like_a/b/a_fold"/>
</dbReference>
<keyword evidence="8" id="KW-0648">Protein biosynthesis</keyword>
<evidence type="ECO:0000256" key="6">
    <source>
        <dbReference type="ARBA" id="ARBA00023146"/>
    </source>
</evidence>
<feature type="binding site" evidence="7">
    <location>
        <position position="211"/>
    </location>
    <ligand>
        <name>L-glutamate</name>
        <dbReference type="ChEBI" id="CHEBI:29985"/>
    </ligand>
</feature>
<evidence type="ECO:0000313" key="11">
    <source>
        <dbReference type="Proteomes" id="UP000182589"/>
    </source>
</evidence>
<evidence type="ECO:0000256" key="7">
    <source>
        <dbReference type="HAMAP-Rule" id="MF_01428"/>
    </source>
</evidence>
<feature type="short sequence motif" description="'KMSKS' region" evidence="7">
    <location>
        <begin position="249"/>
        <end position="253"/>
    </location>
</feature>
<dbReference type="Proteomes" id="UP000182589">
    <property type="component" value="Unassembled WGS sequence"/>
</dbReference>
<dbReference type="InterPro" id="IPR049940">
    <property type="entry name" value="GluQ/Sye"/>
</dbReference>
<protein>
    <recommendedName>
        <fullName evidence="7">Glutamyl-Q tRNA(Asp) synthetase</fullName>
        <shortName evidence="7">Glu-Q-RSs</shortName>
        <ecNumber evidence="7">6.1.1.-</ecNumber>
    </recommendedName>
</protein>
<evidence type="ECO:0000259" key="9">
    <source>
        <dbReference type="Pfam" id="PF00749"/>
    </source>
</evidence>
<dbReference type="Pfam" id="PF00749">
    <property type="entry name" value="tRNA-synt_1c"/>
    <property type="match status" value="1"/>
</dbReference>
<dbReference type="HAMAP" id="MF_01428">
    <property type="entry name" value="Glu_Q_tRNA_synth"/>
    <property type="match status" value="1"/>
</dbReference>
<evidence type="ECO:0000256" key="2">
    <source>
        <dbReference type="ARBA" id="ARBA00022723"/>
    </source>
</evidence>
<dbReference type="PRINTS" id="PR00987">
    <property type="entry name" value="TRNASYNTHGLU"/>
</dbReference>
<evidence type="ECO:0000256" key="4">
    <source>
        <dbReference type="ARBA" id="ARBA00022833"/>
    </source>
</evidence>
<feature type="binding site" evidence="7">
    <location>
        <begin position="5"/>
        <end position="9"/>
    </location>
    <ligand>
        <name>L-glutamate</name>
        <dbReference type="ChEBI" id="CHEBI:29985"/>
    </ligand>
</feature>
<dbReference type="GO" id="GO:0008270">
    <property type="term" value="F:zinc ion binding"/>
    <property type="evidence" value="ECO:0007669"/>
    <property type="project" value="UniProtKB-UniRule"/>
</dbReference>
<keyword evidence="4 7" id="KW-0862">Zinc</keyword>
<accession>A0A1H2S0F2</accession>
<dbReference type="GO" id="GO:0006424">
    <property type="term" value="P:glutamyl-tRNA aminoacylation"/>
    <property type="evidence" value="ECO:0007669"/>
    <property type="project" value="InterPro"/>
</dbReference>
<dbReference type="GO" id="GO:0005829">
    <property type="term" value="C:cytosol"/>
    <property type="evidence" value="ECO:0007669"/>
    <property type="project" value="TreeGrafter"/>
</dbReference>
<feature type="domain" description="Glutamyl/glutaminyl-tRNA synthetase class Ib catalytic" evidence="9">
    <location>
        <begin position="4"/>
        <end position="273"/>
    </location>
</feature>
<comment type="cofactor">
    <cofactor evidence="7">
        <name>Zn(2+)</name>
        <dbReference type="ChEBI" id="CHEBI:29105"/>
    </cofactor>
    <text evidence="7">Binds 1 zinc ion per subunit.</text>
</comment>
<dbReference type="InterPro" id="IPR000924">
    <property type="entry name" value="Glu/Gln-tRNA-synth"/>
</dbReference>
<evidence type="ECO:0000256" key="5">
    <source>
        <dbReference type="ARBA" id="ARBA00022840"/>
    </source>
</evidence>
<dbReference type="RefSeq" id="WP_074691974.1">
    <property type="nucleotide sequence ID" value="NZ_FNOJ01000003.1"/>
</dbReference>
<dbReference type="GO" id="GO:0006400">
    <property type="term" value="P:tRNA modification"/>
    <property type="evidence" value="ECO:0007669"/>
    <property type="project" value="InterPro"/>
</dbReference>
<dbReference type="InterPro" id="IPR020058">
    <property type="entry name" value="Glu/Gln-tRNA-synth_Ib_cat-dom"/>
</dbReference>
<keyword evidence="6 7" id="KW-0030">Aminoacyl-tRNA synthetase</keyword>
<sequence>MQRGRFAPSPTGLMHVGNAFVALLAWLQMRSANGGFILRIEDLDRGRSRTHFVEQIVSDLRWLGLDWDEGPDVGGPHAPYVQSQRMARYEQAMAKLTERGLTYPCFCSRADIAAIASAPHGWFGDEPRYDGRCRLLSASERQHRAEQKSPSLRLQVPAEVTVSFVDLVRGCQVGRPSDGGDFVVWRADGVVSYQLAVVVDDAEMEVTDVLRGRDLLASTLRQGFLYEAFKLPPPAYAHVPLIVDEGGRRLSKRDGDLTLFALRSIGVAPERVVGLLAHLAGLLERPEPIRPYALIPRFQMAKLPVSDIVWTAEHQSYLQPH</sequence>